<dbReference type="RefSeq" id="WP_134489082.1">
    <property type="nucleotide sequence ID" value="NZ_SOEZ01000031.1"/>
</dbReference>
<gene>
    <name evidence="4" type="ORF">E3O23_05850</name>
</gene>
<dbReference type="GO" id="GO:0019878">
    <property type="term" value="P:lysine biosynthetic process via aminoadipic acid"/>
    <property type="evidence" value="ECO:0007669"/>
    <property type="project" value="TreeGrafter"/>
</dbReference>
<comment type="caution">
    <text evidence="4">The sequence shown here is derived from an EMBL/GenBank/DDBJ whole genome shotgun (WGS) entry which is preliminary data.</text>
</comment>
<name>A0A4R8UFG7_9MICO</name>
<dbReference type="EMBL" id="SOEZ01000031">
    <property type="protein sequence ID" value="TFB52821.1"/>
    <property type="molecule type" value="Genomic_DNA"/>
</dbReference>
<protein>
    <submittedName>
        <fullName evidence="4">4'-phosphopantetheinyl transferase superfamily protein</fullName>
    </submittedName>
</protein>
<dbReference type="GO" id="GO:0008897">
    <property type="term" value="F:holo-[acyl-carrier-protein] synthase activity"/>
    <property type="evidence" value="ECO:0007669"/>
    <property type="project" value="InterPro"/>
</dbReference>
<accession>A0A4R8UFG7</accession>
<dbReference type="SUPFAM" id="SSF56214">
    <property type="entry name" value="4'-phosphopantetheinyl transferase"/>
    <property type="match status" value="1"/>
</dbReference>
<dbReference type="OrthoDB" id="190168at2"/>
<dbReference type="AlphaFoldDB" id="A0A4R8UFG7"/>
<dbReference type="InterPro" id="IPR008278">
    <property type="entry name" value="4-PPantetheinyl_Trfase_dom"/>
</dbReference>
<evidence type="ECO:0000313" key="5">
    <source>
        <dbReference type="Proteomes" id="UP000297866"/>
    </source>
</evidence>
<proteinExistence type="inferred from homology"/>
<keyword evidence="2 4" id="KW-0808">Transferase</keyword>
<keyword evidence="5" id="KW-1185">Reference proteome</keyword>
<dbReference type="Proteomes" id="UP000297866">
    <property type="component" value="Unassembled WGS sequence"/>
</dbReference>
<dbReference type="GO" id="GO:0005829">
    <property type="term" value="C:cytosol"/>
    <property type="evidence" value="ECO:0007669"/>
    <property type="project" value="TreeGrafter"/>
</dbReference>
<dbReference type="Gene3D" id="3.90.470.20">
    <property type="entry name" value="4'-phosphopantetheinyl transferase domain"/>
    <property type="match status" value="1"/>
</dbReference>
<evidence type="ECO:0000259" key="3">
    <source>
        <dbReference type="Pfam" id="PF01648"/>
    </source>
</evidence>
<dbReference type="PANTHER" id="PTHR12215">
    <property type="entry name" value="PHOSPHOPANTETHEINE TRANSFERASE"/>
    <property type="match status" value="1"/>
</dbReference>
<comment type="similarity">
    <text evidence="1">Belongs to the P-Pant transferase superfamily. Gsp/Sfp/HetI/AcpT family.</text>
</comment>
<dbReference type="InterPro" id="IPR037143">
    <property type="entry name" value="4-PPantetheinyl_Trfase_dom_sf"/>
</dbReference>
<evidence type="ECO:0000256" key="1">
    <source>
        <dbReference type="ARBA" id="ARBA00010990"/>
    </source>
</evidence>
<sequence>MVDKPTMDVFVFVGERASINATDRRLLVDAVAWVSGEDRRTISIEQRCEHCSGKHGRPVVVAPAGPARDLHVSLSRAGRLVAVAVTFAGPVGVDIESPEAVARSSFDDVAFGAAERAGLLGREDSDADWARAFLWTSKEAALKATGTGLRSDPRAISVSVPRRGTQGHPAIEVWRDADFPVETMNLTHFEPGEGLVGTVAVLAPTRPEVRLFDASAVCADPKAGLTAPGDRSR</sequence>
<evidence type="ECO:0000256" key="2">
    <source>
        <dbReference type="ARBA" id="ARBA00022679"/>
    </source>
</evidence>
<dbReference type="InterPro" id="IPR050559">
    <property type="entry name" value="P-Pant_transferase_sf"/>
</dbReference>
<feature type="domain" description="4'-phosphopantetheinyl transferase" evidence="3">
    <location>
        <begin position="90"/>
        <end position="165"/>
    </location>
</feature>
<dbReference type="Pfam" id="PF01648">
    <property type="entry name" value="ACPS"/>
    <property type="match status" value="1"/>
</dbReference>
<evidence type="ECO:0000313" key="4">
    <source>
        <dbReference type="EMBL" id="TFB52821.1"/>
    </source>
</evidence>
<organism evidence="4 5">
    <name type="scientific">Cryobacterium tagatosivorans</name>
    <dbReference type="NCBI Taxonomy" id="1259199"/>
    <lineage>
        <taxon>Bacteria</taxon>
        <taxon>Bacillati</taxon>
        <taxon>Actinomycetota</taxon>
        <taxon>Actinomycetes</taxon>
        <taxon>Micrococcales</taxon>
        <taxon>Microbacteriaceae</taxon>
        <taxon>Cryobacterium</taxon>
    </lineage>
</organism>
<reference evidence="4 5" key="1">
    <citation type="submission" date="2019-03" db="EMBL/GenBank/DDBJ databases">
        <title>Genomics of glacier-inhabiting Cryobacterium strains.</title>
        <authorList>
            <person name="Liu Q."/>
            <person name="Xin Y.-H."/>
        </authorList>
    </citation>
    <scope>NUCLEOTIDE SEQUENCE [LARGE SCALE GENOMIC DNA]</scope>
    <source>
        <strain evidence="4 5">Sr47</strain>
    </source>
</reference>
<dbReference type="PANTHER" id="PTHR12215:SF10">
    <property type="entry name" value="L-AMINOADIPATE-SEMIALDEHYDE DEHYDROGENASE-PHOSPHOPANTETHEINYL TRANSFERASE"/>
    <property type="match status" value="1"/>
</dbReference>
<dbReference type="GO" id="GO:0000287">
    <property type="term" value="F:magnesium ion binding"/>
    <property type="evidence" value="ECO:0007669"/>
    <property type="project" value="InterPro"/>
</dbReference>